<keyword evidence="6 7" id="KW-0472">Membrane</keyword>
<proteinExistence type="predicted"/>
<keyword evidence="9" id="KW-1185">Reference proteome</keyword>
<evidence type="ECO:0000256" key="2">
    <source>
        <dbReference type="ARBA" id="ARBA00022448"/>
    </source>
</evidence>
<feature type="transmembrane region" description="Helical" evidence="7">
    <location>
        <begin position="81"/>
        <end position="99"/>
    </location>
</feature>
<keyword evidence="5 7" id="KW-1133">Transmembrane helix</keyword>
<dbReference type="SUPFAM" id="SSF103473">
    <property type="entry name" value="MFS general substrate transporter"/>
    <property type="match status" value="1"/>
</dbReference>
<evidence type="ECO:0008006" key="10">
    <source>
        <dbReference type="Google" id="ProtNLM"/>
    </source>
</evidence>
<dbReference type="InterPro" id="IPR036259">
    <property type="entry name" value="MFS_trans_sf"/>
</dbReference>
<evidence type="ECO:0000256" key="6">
    <source>
        <dbReference type="ARBA" id="ARBA00023136"/>
    </source>
</evidence>
<evidence type="ECO:0000313" key="8">
    <source>
        <dbReference type="EMBL" id="GLO65227.1"/>
    </source>
</evidence>
<comment type="caution">
    <text evidence="8">The sequence shown here is derived from an EMBL/GenBank/DDBJ whole genome shotgun (WGS) entry which is preliminary data.</text>
</comment>
<gene>
    <name evidence="8" type="ORF">MACH08_10110</name>
</gene>
<dbReference type="Gene3D" id="1.20.1250.20">
    <property type="entry name" value="MFS general substrate transporter like domains"/>
    <property type="match status" value="1"/>
</dbReference>
<feature type="transmembrane region" description="Helical" evidence="7">
    <location>
        <begin position="119"/>
        <end position="140"/>
    </location>
</feature>
<feature type="transmembrane region" description="Helical" evidence="7">
    <location>
        <begin position="147"/>
        <end position="164"/>
    </location>
</feature>
<feature type="transmembrane region" description="Helical" evidence="7">
    <location>
        <begin position="12"/>
        <end position="42"/>
    </location>
</feature>
<accession>A0ABQ5TGI8</accession>
<reference evidence="8 9" key="1">
    <citation type="submission" date="2023-02" db="EMBL/GenBank/DDBJ databases">
        <title>Oceanobacillus kimchii IFOP_LL358 isolated form Alexandrium catenella lab strain.</title>
        <authorList>
            <person name="Gajardo G."/>
            <person name="Ueki S."/>
            <person name="Maruyama F."/>
        </authorList>
    </citation>
    <scope>NUCLEOTIDE SEQUENCE [LARGE SCALE GENOMIC DNA]</scope>
    <source>
        <strain evidence="8 9">IFOP_LL358</strain>
    </source>
</reference>
<evidence type="ECO:0000256" key="7">
    <source>
        <dbReference type="SAM" id="Phobius"/>
    </source>
</evidence>
<protein>
    <recommendedName>
        <fullName evidence="10">MFS transporter</fullName>
    </recommendedName>
</protein>
<feature type="transmembrane region" description="Helical" evidence="7">
    <location>
        <begin position="208"/>
        <end position="231"/>
    </location>
</feature>
<evidence type="ECO:0000313" key="9">
    <source>
        <dbReference type="Proteomes" id="UP001275436"/>
    </source>
</evidence>
<evidence type="ECO:0000256" key="3">
    <source>
        <dbReference type="ARBA" id="ARBA00022475"/>
    </source>
</evidence>
<dbReference type="CDD" id="cd06173">
    <property type="entry name" value="MFS_MefA_like"/>
    <property type="match status" value="1"/>
</dbReference>
<evidence type="ECO:0000256" key="4">
    <source>
        <dbReference type="ARBA" id="ARBA00022692"/>
    </source>
</evidence>
<evidence type="ECO:0000256" key="5">
    <source>
        <dbReference type="ARBA" id="ARBA00022989"/>
    </source>
</evidence>
<dbReference type="PANTHER" id="PTHR23513">
    <property type="entry name" value="INTEGRAL MEMBRANE EFFLUX PROTEIN-RELATED"/>
    <property type="match status" value="1"/>
</dbReference>
<feature type="transmembrane region" description="Helical" evidence="7">
    <location>
        <begin position="237"/>
        <end position="257"/>
    </location>
</feature>
<dbReference type="Pfam" id="PF05977">
    <property type="entry name" value="MFS_3"/>
    <property type="match status" value="1"/>
</dbReference>
<sequence>MQLSNTIGPALAGILISSFGIPTVYATMALFFSISLIFSFLLKHIGTKENINNTSQDSKLNLSSLTKDIVDGVKIVNKNKLLLMLIIISALLNLSIVGPQQIGLPYIANQIPNGGADHLGFLMSSIGLGTLTGVLVIGLIKNTKSKGLKAMLVTILLGVFWSLVGTSPEYIYITAFFLFISGIFVGMLNVLVVTLIQVHSPPEALGRVMSLQLLGSTGIQPITFLVVGWVLGVISPTLLFLFSGIILVLTAGFSLLFKDIRRSDSTDEMKYDNNKEQDIISVLKELELLKYDKRNEVVTAIVACQEEVASTHFGKDYDWKKHVNH</sequence>
<keyword evidence="2" id="KW-0813">Transport</keyword>
<name>A0ABQ5TGI8_9BACI</name>
<keyword evidence="3" id="KW-1003">Cell membrane</keyword>
<keyword evidence="4 7" id="KW-0812">Transmembrane</keyword>
<feature type="transmembrane region" description="Helical" evidence="7">
    <location>
        <begin position="170"/>
        <end position="196"/>
    </location>
</feature>
<comment type="subcellular location">
    <subcellularLocation>
        <location evidence="1">Cell membrane</location>
        <topology evidence="1">Multi-pass membrane protein</topology>
    </subcellularLocation>
</comment>
<evidence type="ECO:0000256" key="1">
    <source>
        <dbReference type="ARBA" id="ARBA00004651"/>
    </source>
</evidence>
<organism evidence="8 9">
    <name type="scientific">Oceanobacillus kimchii</name>
    <dbReference type="NCBI Taxonomy" id="746691"/>
    <lineage>
        <taxon>Bacteria</taxon>
        <taxon>Bacillati</taxon>
        <taxon>Bacillota</taxon>
        <taxon>Bacilli</taxon>
        <taxon>Bacillales</taxon>
        <taxon>Bacillaceae</taxon>
        <taxon>Oceanobacillus</taxon>
    </lineage>
</organism>
<dbReference type="Proteomes" id="UP001275436">
    <property type="component" value="Unassembled WGS sequence"/>
</dbReference>
<dbReference type="PANTHER" id="PTHR23513:SF6">
    <property type="entry name" value="MAJOR FACILITATOR SUPERFAMILY ASSOCIATED DOMAIN-CONTAINING PROTEIN"/>
    <property type="match status" value="1"/>
</dbReference>
<dbReference type="EMBL" id="BSKO01000001">
    <property type="protein sequence ID" value="GLO65227.1"/>
    <property type="molecule type" value="Genomic_DNA"/>
</dbReference>
<dbReference type="InterPro" id="IPR010290">
    <property type="entry name" value="TM_effector"/>
</dbReference>